<evidence type="ECO:0000313" key="7">
    <source>
        <dbReference type="EMBL" id="KAJ8427235.1"/>
    </source>
</evidence>
<reference evidence="7" key="1">
    <citation type="submission" date="2022-04" db="EMBL/GenBank/DDBJ databases">
        <title>Carnegiea gigantea Genome sequencing and assembly v2.</title>
        <authorList>
            <person name="Copetti D."/>
            <person name="Sanderson M.J."/>
            <person name="Burquez A."/>
            <person name="Wojciechowski M.F."/>
        </authorList>
    </citation>
    <scope>NUCLEOTIDE SEQUENCE</scope>
    <source>
        <strain evidence="7">SGP5-SGP5p</strain>
        <tissue evidence="7">Aerial part</tissue>
    </source>
</reference>
<dbReference type="PANTHER" id="PTHR31391:SF157">
    <property type="entry name" value="B3 DOMAIN-CONTAINING PROTEIN REM16"/>
    <property type="match status" value="1"/>
</dbReference>
<dbReference type="GO" id="GO:0003677">
    <property type="term" value="F:DNA binding"/>
    <property type="evidence" value="ECO:0007669"/>
    <property type="project" value="UniProtKB-KW"/>
</dbReference>
<evidence type="ECO:0000256" key="2">
    <source>
        <dbReference type="ARBA" id="ARBA00023015"/>
    </source>
</evidence>
<dbReference type="Pfam" id="PF02362">
    <property type="entry name" value="B3"/>
    <property type="match status" value="1"/>
</dbReference>
<comment type="caution">
    <text evidence="7">The sequence shown here is derived from an EMBL/GenBank/DDBJ whole genome shotgun (WGS) entry which is preliminary data.</text>
</comment>
<dbReference type="EMBL" id="JAKOGI010001168">
    <property type="protein sequence ID" value="KAJ8427235.1"/>
    <property type="molecule type" value="Genomic_DNA"/>
</dbReference>
<name>A0A9Q1JNY9_9CARY</name>
<keyword evidence="8" id="KW-1185">Reference proteome</keyword>
<dbReference type="PANTHER" id="PTHR31391">
    <property type="entry name" value="B3 DOMAIN-CONTAINING PROTEIN OS11G0197600-RELATED"/>
    <property type="match status" value="1"/>
</dbReference>
<proteinExistence type="predicted"/>
<dbReference type="InterPro" id="IPR044837">
    <property type="entry name" value="REM16-like"/>
</dbReference>
<organism evidence="7 8">
    <name type="scientific">Carnegiea gigantea</name>
    <dbReference type="NCBI Taxonomy" id="171969"/>
    <lineage>
        <taxon>Eukaryota</taxon>
        <taxon>Viridiplantae</taxon>
        <taxon>Streptophyta</taxon>
        <taxon>Embryophyta</taxon>
        <taxon>Tracheophyta</taxon>
        <taxon>Spermatophyta</taxon>
        <taxon>Magnoliopsida</taxon>
        <taxon>eudicotyledons</taxon>
        <taxon>Gunneridae</taxon>
        <taxon>Pentapetalae</taxon>
        <taxon>Caryophyllales</taxon>
        <taxon>Cactineae</taxon>
        <taxon>Cactaceae</taxon>
        <taxon>Cactoideae</taxon>
        <taxon>Echinocereeae</taxon>
        <taxon>Carnegiea</taxon>
    </lineage>
</organism>
<gene>
    <name evidence="7" type="ORF">Cgig2_016927</name>
</gene>
<dbReference type="InterPro" id="IPR003340">
    <property type="entry name" value="B3_DNA-bd"/>
</dbReference>
<keyword evidence="5" id="KW-0539">Nucleus</keyword>
<accession>A0A9Q1JNY9</accession>
<dbReference type="Proteomes" id="UP001153076">
    <property type="component" value="Unassembled WGS sequence"/>
</dbReference>
<keyword evidence="2" id="KW-0805">Transcription regulation</keyword>
<dbReference type="SUPFAM" id="SSF101936">
    <property type="entry name" value="DNA-binding pseudobarrel domain"/>
    <property type="match status" value="2"/>
</dbReference>
<dbReference type="SMART" id="SM01019">
    <property type="entry name" value="B3"/>
    <property type="match status" value="1"/>
</dbReference>
<dbReference type="AlphaFoldDB" id="A0A9Q1JNY9"/>
<evidence type="ECO:0000313" key="8">
    <source>
        <dbReference type="Proteomes" id="UP001153076"/>
    </source>
</evidence>
<feature type="domain" description="TF-B3" evidence="6">
    <location>
        <begin position="41"/>
        <end position="92"/>
    </location>
</feature>
<dbReference type="Gene3D" id="2.40.330.10">
    <property type="entry name" value="DNA-binding pseudobarrel domain"/>
    <property type="match status" value="2"/>
</dbReference>
<evidence type="ECO:0000256" key="1">
    <source>
        <dbReference type="ARBA" id="ARBA00004123"/>
    </source>
</evidence>
<dbReference type="GO" id="GO:0005634">
    <property type="term" value="C:nucleus"/>
    <property type="evidence" value="ECO:0007669"/>
    <property type="project" value="UniProtKB-SubCell"/>
</dbReference>
<dbReference type="CDD" id="cd10017">
    <property type="entry name" value="B3_DNA"/>
    <property type="match status" value="1"/>
</dbReference>
<comment type="subcellular location">
    <subcellularLocation>
        <location evidence="1">Nucleus</location>
    </subcellularLocation>
</comment>
<dbReference type="PROSITE" id="PS50863">
    <property type="entry name" value="B3"/>
    <property type="match status" value="1"/>
</dbReference>
<dbReference type="OrthoDB" id="623918at2759"/>
<keyword evidence="4" id="KW-0804">Transcription</keyword>
<protein>
    <recommendedName>
        <fullName evidence="6">TF-B3 domain-containing protein</fullName>
    </recommendedName>
</protein>
<evidence type="ECO:0000256" key="4">
    <source>
        <dbReference type="ARBA" id="ARBA00023163"/>
    </source>
</evidence>
<evidence type="ECO:0000256" key="5">
    <source>
        <dbReference type="ARBA" id="ARBA00023242"/>
    </source>
</evidence>
<evidence type="ECO:0000256" key="3">
    <source>
        <dbReference type="ARBA" id="ARBA00023125"/>
    </source>
</evidence>
<dbReference type="InterPro" id="IPR015300">
    <property type="entry name" value="DNA-bd_pseudobarrel_sf"/>
</dbReference>
<keyword evidence="3" id="KW-0238">DNA-binding</keyword>
<evidence type="ECO:0000259" key="6">
    <source>
        <dbReference type="PROSITE" id="PS50863"/>
    </source>
</evidence>
<sequence length="214" mass="24779">MDEEREECSTWERSIYWTFPQSIHFRQILDSDFRSQLGSGTWEVRLRTRGDAMFLRYGWIEFVNALSLKQNDILIFKCNGNSCFSVVIFDRGNLCEKDKQGANAFMALKELTADNFLMAMRSSRVQELLHGMNVPAAWMNHHLNFNKQLVHLRTKENTWPTNIICLSKGRAVFALDNCLEEFDVGVFKLASPKHEPVLLDVNIFRVVLEVVNSV</sequence>